<dbReference type="STRING" id="237561.A0A1D8PD48"/>
<dbReference type="Proteomes" id="UP000000559">
    <property type="component" value="Chromosome 1"/>
</dbReference>
<keyword evidence="3" id="KW-0964">Secreted</keyword>
<keyword evidence="7" id="KW-0812">Transmembrane</keyword>
<comment type="similarity">
    <text evidence="5">Belongs to the PIR protein family.</text>
</comment>
<reference evidence="10 11" key="2">
    <citation type="journal article" date="2007" name="Genome Biol.">
        <title>Assembly of the Candida albicans genome into sixteen supercontigs aligned on the eight chromosomes.</title>
        <authorList>
            <person name="van het Hoog M."/>
            <person name="Rast T.J."/>
            <person name="Martchenko M."/>
            <person name="Grindle S."/>
            <person name="Dignard D."/>
            <person name="Hogues H."/>
            <person name="Cuomo C."/>
            <person name="Berriman M."/>
            <person name="Scherer S."/>
            <person name="Magee B.B."/>
            <person name="Whiteway M."/>
            <person name="Chibana H."/>
            <person name="Nantel A."/>
            <person name="Magee P.T."/>
        </authorList>
    </citation>
    <scope>GENOME REANNOTATION</scope>
    <source>
        <strain evidence="11">SC5314 / ATCC MYA-2876</strain>
    </source>
</reference>
<dbReference type="EMBL" id="CP017623">
    <property type="protein sequence ID" value="AOW26065.1"/>
    <property type="molecule type" value="Genomic_DNA"/>
</dbReference>
<dbReference type="AlphaFoldDB" id="A0A1D8PD48"/>
<keyword evidence="2" id="KW-0134">Cell wall</keyword>
<evidence type="ECO:0000256" key="6">
    <source>
        <dbReference type="SAM" id="MobiDB-lite"/>
    </source>
</evidence>
<feature type="compositionally biased region" description="Basic residues" evidence="6">
    <location>
        <begin position="345"/>
        <end position="356"/>
    </location>
</feature>
<protein>
    <recommendedName>
        <fullName evidence="8">Cell wall mannoprotein PIR1-like C-terminal domain-containing protein</fullName>
    </recommendedName>
</protein>
<reference evidence="10 11" key="1">
    <citation type="journal article" date="2004" name="Proc. Natl. Acad. Sci. U.S.A.">
        <title>The diploid genome sequence of Candida albicans.</title>
        <authorList>
            <person name="Jones T."/>
            <person name="Federspiel N.A."/>
            <person name="Chibana H."/>
            <person name="Dungan J."/>
            <person name="Kalman S."/>
            <person name="Magee B.B."/>
            <person name="Newport G."/>
            <person name="Thorstenson Y.R."/>
            <person name="Agabian N."/>
            <person name="Magee P.T."/>
            <person name="Davis R.W."/>
            <person name="Scherer S."/>
        </authorList>
    </citation>
    <scope>NUCLEOTIDE SEQUENCE [LARGE SCALE GENOMIC DNA]</scope>
    <source>
        <strain evidence="11">SC5314 / ATCC MYA-2876</strain>
    </source>
</reference>
<feature type="transmembrane region" description="Helical" evidence="7">
    <location>
        <begin position="57"/>
        <end position="78"/>
    </location>
</feature>
<dbReference type="InterPro" id="IPR051153">
    <property type="entry name" value="Yeast_CWMannoprotein_PIR"/>
</dbReference>
<reference evidence="10 11" key="3">
    <citation type="journal article" date="2013" name="Genome Biol.">
        <title>Assembly of a phased diploid Candida albicans genome facilitates allele-specific measurements and provides a simple model for repeat and indel structure.</title>
        <authorList>
            <person name="Muzzey D."/>
            <person name="Schwartz K."/>
            <person name="Weissman J.S."/>
            <person name="Sherlock G."/>
        </authorList>
    </citation>
    <scope>NUCLEOTIDE SEQUENCE [LARGE SCALE GENOMIC DNA]</scope>
    <source>
        <strain evidence="11">SC5314 / ATCC MYA-2876</strain>
    </source>
</reference>
<dbReference type="PANTHER" id="PTHR47254:SF1">
    <property type="entry name" value="CELL WALL MANNOPROTEIN CIS3-RELATED"/>
    <property type="match status" value="1"/>
</dbReference>
<evidence type="ECO:0000313" key="10">
    <source>
        <dbReference type="EMBL" id="AOW26065.1"/>
    </source>
</evidence>
<evidence type="ECO:0000313" key="11">
    <source>
        <dbReference type="Proteomes" id="UP000000559"/>
    </source>
</evidence>
<sequence length="356" mass="41245">MLSLTKTPTETATTKTHTETKTINTAQISLQIFSFFFFSFHHYLIKYQINQLTNSIIMRFSIATLSLAAFTVVNAGYISRGEGLTRGEKYERHECDFDSFEWKFGLAVKELKHHGDKNWGRDVELDLVYESDDGQLYHGCKDVYKASKCRNCYETFEFSDNESSDDEGSGSDCEDDECKKRKKKVHRNYKRGGYGSERRQSDCESDCERSERCNYPFCELYEDNCDLLLTLCDGVLHDDRHATGEIVANHQFQFDKPPQKDALHKKGFSIVYTHGNYYLALDNKIKFWHCKVDDNGLYKIYDKSIGEQCCEIELIILKSDKKAEFEFTDRESDSEGSDCDDDCKKNKKHGKKHSGY</sequence>
<organism evidence="10 11">
    <name type="scientific">Candida albicans (strain SC5314 / ATCC MYA-2876)</name>
    <name type="common">Yeast</name>
    <dbReference type="NCBI Taxonomy" id="237561"/>
    <lineage>
        <taxon>Eukaryota</taxon>
        <taxon>Fungi</taxon>
        <taxon>Dikarya</taxon>
        <taxon>Ascomycota</taxon>
        <taxon>Saccharomycotina</taxon>
        <taxon>Pichiomycetes</taxon>
        <taxon>Debaryomycetaceae</taxon>
        <taxon>Candida/Lodderomyces clade</taxon>
        <taxon>Candida</taxon>
    </lineage>
</organism>
<feature type="domain" description="Cell wall mannoprotein PIR1-like C-terminal" evidence="8">
    <location>
        <begin position="234"/>
        <end position="312"/>
    </location>
</feature>
<gene>
    <name evidence="9" type="primary">CIS308</name>
    <name evidence="10" type="ordered locus">CAALFM_C103890WA</name>
    <name evidence="9" type="ordered locus">orf19.11943</name>
</gene>
<dbReference type="KEGG" id="cal:CAALFM_C103890WA"/>
<dbReference type="InParanoid" id="A0A1D8PD48"/>
<evidence type="ECO:0000256" key="4">
    <source>
        <dbReference type="ARBA" id="ARBA00022729"/>
    </source>
</evidence>
<feature type="transmembrane region" description="Helical" evidence="7">
    <location>
        <begin position="28"/>
        <end position="45"/>
    </location>
</feature>
<dbReference type="OrthoDB" id="5415592at2759"/>
<evidence type="ECO:0000256" key="2">
    <source>
        <dbReference type="ARBA" id="ARBA00022512"/>
    </source>
</evidence>
<name>A0A1D8PD48_CANAL</name>
<evidence type="ECO:0000256" key="5">
    <source>
        <dbReference type="ARBA" id="ARBA00038219"/>
    </source>
</evidence>
<evidence type="ECO:0000259" key="8">
    <source>
        <dbReference type="Pfam" id="PF22799"/>
    </source>
</evidence>
<dbReference type="GO" id="GO:0005199">
    <property type="term" value="F:structural constituent of cell wall"/>
    <property type="evidence" value="ECO:0000318"/>
    <property type="project" value="GO_Central"/>
</dbReference>
<evidence type="ECO:0000256" key="1">
    <source>
        <dbReference type="ARBA" id="ARBA00004191"/>
    </source>
</evidence>
<keyword evidence="11" id="KW-1185">Reference proteome</keyword>
<keyword evidence="7" id="KW-0472">Membrane</keyword>
<evidence type="ECO:0000256" key="7">
    <source>
        <dbReference type="SAM" id="Phobius"/>
    </source>
</evidence>
<accession>A0A1D8PD48</accession>
<dbReference type="VEuPathDB" id="FungiDB:C1_03890W_A"/>
<keyword evidence="7" id="KW-1133">Transmembrane helix</keyword>
<proteinExistence type="inferred from homology"/>
<dbReference type="RefSeq" id="XP_442675.2">
    <property type="nucleotide sequence ID" value="XM_442675.2"/>
</dbReference>
<dbReference type="CGD" id="CAL0000177451">
    <property type="gene designation" value="CIS308"/>
</dbReference>
<dbReference type="GeneID" id="6335419"/>
<evidence type="ECO:0000313" key="9">
    <source>
        <dbReference type="CGD" id="CAL0000177451"/>
    </source>
</evidence>
<comment type="subcellular location">
    <subcellularLocation>
        <location evidence="1">Secreted</location>
        <location evidence="1">Cell wall</location>
    </subcellularLocation>
</comment>
<feature type="region of interest" description="Disordered" evidence="6">
    <location>
        <begin position="328"/>
        <end position="356"/>
    </location>
</feature>
<dbReference type="InterPro" id="IPR054508">
    <property type="entry name" value="PIR1-like_C"/>
</dbReference>
<keyword evidence="4" id="KW-0732">Signal</keyword>
<dbReference type="GO" id="GO:0031505">
    <property type="term" value="P:fungal-type cell wall organization"/>
    <property type="evidence" value="ECO:0000318"/>
    <property type="project" value="GO_Central"/>
</dbReference>
<dbReference type="Pfam" id="PF22799">
    <property type="entry name" value="PIR1-like_C"/>
    <property type="match status" value="1"/>
</dbReference>
<dbReference type="GO" id="GO:0009277">
    <property type="term" value="C:fungal-type cell wall"/>
    <property type="evidence" value="ECO:0000318"/>
    <property type="project" value="GO_Central"/>
</dbReference>
<evidence type="ECO:0000256" key="3">
    <source>
        <dbReference type="ARBA" id="ARBA00022525"/>
    </source>
</evidence>
<dbReference type="PANTHER" id="PTHR47254">
    <property type="entry name" value="CELL WALL MANNOPROTEIN CIS3-RELATED"/>
    <property type="match status" value="1"/>
</dbReference>